<sequence length="203" mass="23690">RKLNRLGKFPDECMALSMTTGLEPRREVEFDYVRPLNRHNLPTVAEITDSTMCAKRRGFLNIFFRNKISGPSQYTYAHLVDTIEVQKPDFVHASAGNQLVYIAERNDDTKWHIFHFGALAFLATYETWNMGKWFDFADSELLDDRNMLLWRRGEGRFAFAHTPGRYFSTSAVTAYEIDLAIYWVVHDDQFVYFGGQEVKQVRP</sequence>
<dbReference type="Proteomes" id="UP001432322">
    <property type="component" value="Unassembled WGS sequence"/>
</dbReference>
<gene>
    <name evidence="1" type="ORF">PFISCL1PPCAC_17994</name>
</gene>
<comment type="caution">
    <text evidence="1">The sequence shown here is derived from an EMBL/GenBank/DDBJ whole genome shotgun (WGS) entry which is preliminary data.</text>
</comment>
<evidence type="ECO:0000313" key="2">
    <source>
        <dbReference type="Proteomes" id="UP001432322"/>
    </source>
</evidence>
<organism evidence="1 2">
    <name type="scientific">Pristionchus fissidentatus</name>
    <dbReference type="NCBI Taxonomy" id="1538716"/>
    <lineage>
        <taxon>Eukaryota</taxon>
        <taxon>Metazoa</taxon>
        <taxon>Ecdysozoa</taxon>
        <taxon>Nematoda</taxon>
        <taxon>Chromadorea</taxon>
        <taxon>Rhabditida</taxon>
        <taxon>Rhabditina</taxon>
        <taxon>Diplogasteromorpha</taxon>
        <taxon>Diplogasteroidea</taxon>
        <taxon>Neodiplogasteridae</taxon>
        <taxon>Pristionchus</taxon>
    </lineage>
</organism>
<keyword evidence="2" id="KW-1185">Reference proteome</keyword>
<protein>
    <submittedName>
        <fullName evidence="1">Uncharacterized protein</fullName>
    </submittedName>
</protein>
<proteinExistence type="predicted"/>
<name>A0AAV5W9I5_9BILA</name>
<dbReference type="EMBL" id="BTSY01000005">
    <property type="protein sequence ID" value="GMT26697.1"/>
    <property type="molecule type" value="Genomic_DNA"/>
</dbReference>
<reference evidence="1" key="1">
    <citation type="submission" date="2023-10" db="EMBL/GenBank/DDBJ databases">
        <title>Genome assembly of Pristionchus species.</title>
        <authorList>
            <person name="Yoshida K."/>
            <person name="Sommer R.J."/>
        </authorList>
    </citation>
    <scope>NUCLEOTIDE SEQUENCE</scope>
    <source>
        <strain evidence="1">RS5133</strain>
    </source>
</reference>
<accession>A0AAV5W9I5</accession>
<feature type="non-terminal residue" evidence="1">
    <location>
        <position position="203"/>
    </location>
</feature>
<dbReference type="AlphaFoldDB" id="A0AAV5W9I5"/>
<feature type="non-terminal residue" evidence="1">
    <location>
        <position position="1"/>
    </location>
</feature>
<evidence type="ECO:0000313" key="1">
    <source>
        <dbReference type="EMBL" id="GMT26697.1"/>
    </source>
</evidence>